<accession>A0ABV0PEA5</accession>
<proteinExistence type="predicted"/>
<keyword evidence="1" id="KW-1133">Transmembrane helix</keyword>
<keyword evidence="2" id="KW-0732">Signal</keyword>
<comment type="caution">
    <text evidence="3">The sequence shown here is derived from an EMBL/GenBank/DDBJ whole genome shotgun (WGS) entry which is preliminary data.</text>
</comment>
<organism evidence="3 4">
    <name type="scientific">Goodea atripinnis</name>
    <dbReference type="NCBI Taxonomy" id="208336"/>
    <lineage>
        <taxon>Eukaryota</taxon>
        <taxon>Metazoa</taxon>
        <taxon>Chordata</taxon>
        <taxon>Craniata</taxon>
        <taxon>Vertebrata</taxon>
        <taxon>Euteleostomi</taxon>
        <taxon>Actinopterygii</taxon>
        <taxon>Neopterygii</taxon>
        <taxon>Teleostei</taxon>
        <taxon>Neoteleostei</taxon>
        <taxon>Acanthomorphata</taxon>
        <taxon>Ovalentaria</taxon>
        <taxon>Atherinomorphae</taxon>
        <taxon>Cyprinodontiformes</taxon>
        <taxon>Goodeidae</taxon>
        <taxon>Goodea</taxon>
    </lineage>
</organism>
<protein>
    <submittedName>
        <fullName evidence="3">Uncharacterized protein</fullName>
    </submittedName>
</protein>
<keyword evidence="1" id="KW-0812">Transmembrane</keyword>
<name>A0ABV0PEA5_9TELE</name>
<dbReference type="EMBL" id="JAHRIO010071081">
    <property type="protein sequence ID" value="MEQ2181794.1"/>
    <property type="molecule type" value="Genomic_DNA"/>
</dbReference>
<dbReference type="Proteomes" id="UP001476798">
    <property type="component" value="Unassembled WGS sequence"/>
</dbReference>
<feature type="signal peptide" evidence="2">
    <location>
        <begin position="1"/>
        <end position="23"/>
    </location>
</feature>
<sequence length="104" mass="11704">MASQRALLVVYLVSLVYVRSAKCLGRKEVVLGGRLGGWAGLGSHQCQSGTDLEASLYSLKLSPKPHGGDKLSWGEIIIFVLFYFFFLINYLRKILKKRNSFFKC</sequence>
<evidence type="ECO:0000256" key="1">
    <source>
        <dbReference type="SAM" id="Phobius"/>
    </source>
</evidence>
<gene>
    <name evidence="3" type="ORF">GOODEAATRI_015214</name>
</gene>
<keyword evidence="1" id="KW-0472">Membrane</keyword>
<reference evidence="3 4" key="1">
    <citation type="submission" date="2021-06" db="EMBL/GenBank/DDBJ databases">
        <authorList>
            <person name="Palmer J.M."/>
        </authorList>
    </citation>
    <scope>NUCLEOTIDE SEQUENCE [LARGE SCALE GENOMIC DNA]</scope>
    <source>
        <strain evidence="3 4">GA_2019</strain>
        <tissue evidence="3">Muscle</tissue>
    </source>
</reference>
<evidence type="ECO:0000313" key="3">
    <source>
        <dbReference type="EMBL" id="MEQ2181794.1"/>
    </source>
</evidence>
<evidence type="ECO:0000313" key="4">
    <source>
        <dbReference type="Proteomes" id="UP001476798"/>
    </source>
</evidence>
<feature type="chain" id="PRO_5046631814" evidence="2">
    <location>
        <begin position="24"/>
        <end position="104"/>
    </location>
</feature>
<keyword evidence="4" id="KW-1185">Reference proteome</keyword>
<feature type="transmembrane region" description="Helical" evidence="1">
    <location>
        <begin position="71"/>
        <end position="91"/>
    </location>
</feature>
<evidence type="ECO:0000256" key="2">
    <source>
        <dbReference type="SAM" id="SignalP"/>
    </source>
</evidence>